<name>A0A3P6QVQ9_CYLGO</name>
<dbReference type="InterPro" id="IPR003545">
    <property type="entry name" value="Telomerase_RT"/>
</dbReference>
<dbReference type="AlphaFoldDB" id="A0A3P6QVQ9"/>
<evidence type="ECO:0000259" key="2">
    <source>
        <dbReference type="PROSITE" id="PS50878"/>
    </source>
</evidence>
<dbReference type="GO" id="GO:0003720">
    <property type="term" value="F:telomerase activity"/>
    <property type="evidence" value="ECO:0007669"/>
    <property type="project" value="InterPro"/>
</dbReference>
<dbReference type="EMBL" id="UYRV01005782">
    <property type="protein sequence ID" value="VDK53009.1"/>
    <property type="molecule type" value="Genomic_DNA"/>
</dbReference>
<protein>
    <recommendedName>
        <fullName evidence="1">Telomerase catalytic subunit</fullName>
    </recommendedName>
</protein>
<dbReference type="PROSITE" id="PS50878">
    <property type="entry name" value="RT_POL"/>
    <property type="match status" value="1"/>
</dbReference>
<proteinExistence type="predicted"/>
<gene>
    <name evidence="3" type="ORF">CGOC_LOCUS2550</name>
</gene>
<dbReference type="OrthoDB" id="8068635at2759"/>
<dbReference type="GO" id="GO:0003677">
    <property type="term" value="F:DNA binding"/>
    <property type="evidence" value="ECO:0007669"/>
    <property type="project" value="InterPro"/>
</dbReference>
<evidence type="ECO:0000313" key="3">
    <source>
        <dbReference type="EMBL" id="VDK53009.1"/>
    </source>
</evidence>
<sequence length="152" mass="17207">MFIAFGFCGSADRKKVCVAKAAPTSEAAMNLMYRAVTRKGLQASSQNQVTIKMRRGMEVVDTIMGLLSDIRLKLDSTDSIYTMKKGVPQGFELSCRLAHIYLLYFEHMVWNRMSCNTCLLRYVDDYLVCSYSKRGVLEVNSIQKNLRSAPLL</sequence>
<organism evidence="3 4">
    <name type="scientific">Cylicostephanus goldi</name>
    <name type="common">Nematode worm</name>
    <dbReference type="NCBI Taxonomy" id="71465"/>
    <lineage>
        <taxon>Eukaryota</taxon>
        <taxon>Metazoa</taxon>
        <taxon>Ecdysozoa</taxon>
        <taxon>Nematoda</taxon>
        <taxon>Chromadorea</taxon>
        <taxon>Rhabditida</taxon>
        <taxon>Rhabditina</taxon>
        <taxon>Rhabditomorpha</taxon>
        <taxon>Strongyloidea</taxon>
        <taxon>Strongylidae</taxon>
        <taxon>Cylicostephanus</taxon>
    </lineage>
</organism>
<keyword evidence="4" id="KW-1185">Reference proteome</keyword>
<dbReference type="PRINTS" id="PR01365">
    <property type="entry name" value="TELOMERASERT"/>
</dbReference>
<dbReference type="InterPro" id="IPR043502">
    <property type="entry name" value="DNA/RNA_pol_sf"/>
</dbReference>
<evidence type="ECO:0000313" key="4">
    <source>
        <dbReference type="Proteomes" id="UP000271889"/>
    </source>
</evidence>
<accession>A0A3P6QVQ9</accession>
<feature type="domain" description="Reverse transcriptase" evidence="2">
    <location>
        <begin position="1"/>
        <end position="152"/>
    </location>
</feature>
<dbReference type="InterPro" id="IPR000477">
    <property type="entry name" value="RT_dom"/>
</dbReference>
<dbReference type="Proteomes" id="UP000271889">
    <property type="component" value="Unassembled WGS sequence"/>
</dbReference>
<dbReference type="GO" id="GO:0000723">
    <property type="term" value="P:telomere maintenance"/>
    <property type="evidence" value="ECO:0007669"/>
    <property type="project" value="InterPro"/>
</dbReference>
<dbReference type="SUPFAM" id="SSF56672">
    <property type="entry name" value="DNA/RNA polymerases"/>
    <property type="match status" value="1"/>
</dbReference>
<evidence type="ECO:0000256" key="1">
    <source>
        <dbReference type="ARBA" id="ARBA00032044"/>
    </source>
</evidence>
<reference evidence="3 4" key="1">
    <citation type="submission" date="2018-11" db="EMBL/GenBank/DDBJ databases">
        <authorList>
            <consortium name="Pathogen Informatics"/>
        </authorList>
    </citation>
    <scope>NUCLEOTIDE SEQUENCE [LARGE SCALE GENOMIC DNA]</scope>
</reference>